<keyword evidence="6" id="KW-1185">Reference proteome</keyword>
<evidence type="ECO:0000313" key="3">
    <source>
        <dbReference type="EMBL" id="RXT29617.1"/>
    </source>
</evidence>
<reference evidence="4" key="2">
    <citation type="submission" date="2022-10" db="EMBL/GenBank/DDBJ databases">
        <title>Comparative genomic analysis and in-vitro probiotic properties of the potential probiotic L. chiayiensis AACE 3.</title>
        <authorList>
            <person name="Kang X."/>
        </authorList>
    </citation>
    <scope>NUCLEOTIDE SEQUENCE</scope>
    <source>
        <strain evidence="4">AACE 3</strain>
    </source>
</reference>
<dbReference type="AlphaFoldDB" id="A0A4Q1UER9"/>
<keyword evidence="1" id="KW-0732">Signal</keyword>
<dbReference type="RefSeq" id="WP_129301044.1">
    <property type="nucleotide sequence ID" value="NZ_CP074378.1"/>
</dbReference>
<organism evidence="3 5">
    <name type="scientific">Lacticaseibacillus chiayiensis</name>
    <dbReference type="NCBI Taxonomy" id="2100821"/>
    <lineage>
        <taxon>Bacteria</taxon>
        <taxon>Bacillati</taxon>
        <taxon>Bacillota</taxon>
        <taxon>Bacilli</taxon>
        <taxon>Lactobacillales</taxon>
        <taxon>Lactobacillaceae</taxon>
        <taxon>Lacticaseibacillus</taxon>
    </lineage>
</organism>
<evidence type="ECO:0000313" key="5">
    <source>
        <dbReference type="Proteomes" id="UP000290475"/>
    </source>
</evidence>
<proteinExistence type="predicted"/>
<gene>
    <name evidence="3" type="ORF">BVJ53_02745</name>
    <name evidence="4" type="ORF">OFW50_07885</name>
</gene>
<reference evidence="3 5" key="1">
    <citation type="submission" date="2017-01" db="EMBL/GenBank/DDBJ databases">
        <title>Lactobacillus chiayiensis sp. nov., a lactic acid bacterium isolated from compost.</title>
        <authorList>
            <person name="Huang C.-H."/>
        </authorList>
    </citation>
    <scope>NUCLEOTIDE SEQUENCE [LARGE SCALE GENOMIC DNA]</scope>
    <source>
        <strain evidence="3">Chh01</strain>
        <strain evidence="5">chh01</strain>
    </source>
</reference>
<evidence type="ECO:0000259" key="2">
    <source>
        <dbReference type="Pfam" id="PF13731"/>
    </source>
</evidence>
<feature type="chain" id="PRO_5020982006" evidence="1">
    <location>
        <begin position="31"/>
        <end position="263"/>
    </location>
</feature>
<accession>A0A4Q1UER9</accession>
<dbReference type="EMBL" id="CP107523">
    <property type="protein sequence ID" value="UYN55428.1"/>
    <property type="molecule type" value="Genomic_DNA"/>
</dbReference>
<dbReference type="InterPro" id="IPR027994">
    <property type="entry name" value="WxL_dom"/>
</dbReference>
<protein>
    <submittedName>
        <fullName evidence="3">Cell surface protein</fullName>
    </submittedName>
    <submittedName>
        <fullName evidence="4">WxL domain-containing protein</fullName>
    </submittedName>
</protein>
<evidence type="ECO:0000256" key="1">
    <source>
        <dbReference type="SAM" id="SignalP"/>
    </source>
</evidence>
<sequence length="263" mass="28097">MRRNNHLKLLTLAALTLGMATKTSSTIVSADDARSVTTDGSVKILRSDAPTSVLNPLNPKEKSSNVVGGQDNTKNAGGDALTLDYVSKFDFGQLKLDPDAAITVYAKADLWTDQNGQKVAVPNRLQVTDKRLGADAWKVSLSASDLQSEEKDSQGKVVNTVKIKDAFITLLESRVIDSRAQDVSARFGLKKAVNIYMGDGQAMDILAVNDKEVAKGTFINLFNSAKAGEGVSLTVPAESYKTKGLKSGAFTSKLTWTLTSAPI</sequence>
<feature type="signal peptide" evidence="1">
    <location>
        <begin position="1"/>
        <end position="30"/>
    </location>
</feature>
<feature type="domain" description="WxL" evidence="2">
    <location>
        <begin position="33"/>
        <end position="262"/>
    </location>
</feature>
<evidence type="ECO:0000313" key="4">
    <source>
        <dbReference type="EMBL" id="UYN55428.1"/>
    </source>
</evidence>
<dbReference type="EMBL" id="MSSM01000005">
    <property type="protein sequence ID" value="RXT29617.1"/>
    <property type="molecule type" value="Genomic_DNA"/>
</dbReference>
<dbReference type="Proteomes" id="UP001164790">
    <property type="component" value="Chromosome"/>
</dbReference>
<dbReference type="Pfam" id="PF13731">
    <property type="entry name" value="WxL"/>
    <property type="match status" value="1"/>
</dbReference>
<name>A0A4Q1UER9_9LACO</name>
<dbReference type="Proteomes" id="UP000290475">
    <property type="component" value="Unassembled WGS sequence"/>
</dbReference>
<evidence type="ECO:0000313" key="6">
    <source>
        <dbReference type="Proteomes" id="UP001164790"/>
    </source>
</evidence>